<evidence type="ECO:0008006" key="4">
    <source>
        <dbReference type="Google" id="ProtNLM"/>
    </source>
</evidence>
<protein>
    <recommendedName>
        <fullName evidence="4">SGNH hydrolase-type esterase domain-containing protein</fullName>
    </recommendedName>
</protein>
<dbReference type="InterPro" id="IPR036514">
    <property type="entry name" value="SGNH_hydro_sf"/>
</dbReference>
<gene>
    <name evidence="2" type="ORF">IEE83_10435</name>
</gene>
<feature type="transmembrane region" description="Helical" evidence="1">
    <location>
        <begin position="7"/>
        <end position="24"/>
    </location>
</feature>
<name>A0ABR9W9Z1_9BACT</name>
<proteinExistence type="predicted"/>
<keyword evidence="3" id="KW-1185">Reference proteome</keyword>
<keyword evidence="1" id="KW-0472">Membrane</keyword>
<dbReference type="RefSeq" id="WP_194120517.1">
    <property type="nucleotide sequence ID" value="NZ_JACYGY010000001.1"/>
</dbReference>
<dbReference type="Gene3D" id="1.25.40.10">
    <property type="entry name" value="Tetratricopeptide repeat domain"/>
    <property type="match status" value="1"/>
</dbReference>
<comment type="caution">
    <text evidence="2">The sequence shown here is derived from an EMBL/GenBank/DDBJ whole genome shotgun (WGS) entry which is preliminary data.</text>
</comment>
<sequence>MSRKRLLLFKVLAIFFPVIVLVLLECGLRLFGYGLDLGLFVDDPNHPGYLVMNQHTSKKYFAQQQNATIGNYEPFTKKKVAGTFRIFVLGESTTIGYPYMHNGSFHRWLQYRLTHTFPEKEFEIINLSLTAVNSYTVLDFANQVVDYEPDAVLVYTGHNEYYGAMGVGSTSFAGWNPTLIRFIIKTRNLRIIQLATNVLAKIKSSASNEKLDLRENLMKRMVSDQKIALNSEKFEQGIRQFETNMTDLCKVFSNNNVPVFISTLVSNEKDLKPFISESGSNSTSALHQYQLGNESFKQNKFPEAEKYFIAAKELDLLRFRAPQAMNKILRELAAKYPKVKLVNAEKVFRENSAHSILGHETLLEHVHPNLFGYALLSDVFYQSLKKEKLISSDWKNEISFNELRNQMPITPIDSLKAVYEMMMLKEGWPFNEPMPAEIPHEKTIEEQLAGGLSVKQISWDGALSELLKVYLKENNLKGALQINEAFTLEFPLNPTFFVQAGMLSAGLNQNEKSVFYLKKAFALRNDFKTAQTLFITLLKEDKPEEAIVYLNYAAAHNESNFNMTELQNLVGEIINLKQRYQLDSSNIDLSNQIALNYLKFANAKAAEKYINKTLKKDPSNANALLLKDKIKSVSGK</sequence>
<keyword evidence="1" id="KW-1133">Transmembrane helix</keyword>
<evidence type="ECO:0000313" key="3">
    <source>
        <dbReference type="Proteomes" id="UP000634134"/>
    </source>
</evidence>
<keyword evidence="1" id="KW-0812">Transmembrane</keyword>
<evidence type="ECO:0000256" key="1">
    <source>
        <dbReference type="SAM" id="Phobius"/>
    </source>
</evidence>
<dbReference type="SUPFAM" id="SSF48452">
    <property type="entry name" value="TPR-like"/>
    <property type="match status" value="1"/>
</dbReference>
<organism evidence="2 3">
    <name type="scientific">Dyadobacter subterraneus</name>
    <dbReference type="NCBI Taxonomy" id="2773304"/>
    <lineage>
        <taxon>Bacteria</taxon>
        <taxon>Pseudomonadati</taxon>
        <taxon>Bacteroidota</taxon>
        <taxon>Cytophagia</taxon>
        <taxon>Cytophagales</taxon>
        <taxon>Spirosomataceae</taxon>
        <taxon>Dyadobacter</taxon>
    </lineage>
</organism>
<dbReference type="Gene3D" id="3.40.50.1110">
    <property type="entry name" value="SGNH hydrolase"/>
    <property type="match status" value="1"/>
</dbReference>
<dbReference type="PANTHER" id="PTHR30383">
    <property type="entry name" value="THIOESTERASE 1/PROTEASE 1/LYSOPHOSPHOLIPASE L1"/>
    <property type="match status" value="1"/>
</dbReference>
<dbReference type="Proteomes" id="UP000634134">
    <property type="component" value="Unassembled WGS sequence"/>
</dbReference>
<dbReference type="PANTHER" id="PTHR30383:SF5">
    <property type="entry name" value="SGNH HYDROLASE-TYPE ESTERASE DOMAIN-CONTAINING PROTEIN"/>
    <property type="match status" value="1"/>
</dbReference>
<evidence type="ECO:0000313" key="2">
    <source>
        <dbReference type="EMBL" id="MBE9462300.1"/>
    </source>
</evidence>
<dbReference type="InterPro" id="IPR011990">
    <property type="entry name" value="TPR-like_helical_dom_sf"/>
</dbReference>
<reference evidence="3" key="1">
    <citation type="submission" date="2023-07" db="EMBL/GenBank/DDBJ databases">
        <title>Dyadobacter sp. nov 'subterranea' isolated from contaminted grondwater.</title>
        <authorList>
            <person name="Szabo I."/>
            <person name="Al-Omari J."/>
            <person name="Szerdahelyi S.G."/>
            <person name="Rado J."/>
        </authorList>
    </citation>
    <scope>NUCLEOTIDE SEQUENCE [LARGE SCALE GENOMIC DNA]</scope>
    <source>
        <strain evidence="3">UP-52</strain>
    </source>
</reference>
<accession>A0ABR9W9Z1</accession>
<dbReference type="EMBL" id="JACYGY010000001">
    <property type="protein sequence ID" value="MBE9462300.1"/>
    <property type="molecule type" value="Genomic_DNA"/>
</dbReference>
<dbReference type="InterPro" id="IPR051532">
    <property type="entry name" value="Ester_Hydrolysis_Enzymes"/>
</dbReference>
<dbReference type="SUPFAM" id="SSF52266">
    <property type="entry name" value="SGNH hydrolase"/>
    <property type="match status" value="1"/>
</dbReference>